<keyword evidence="3" id="KW-1185">Reference proteome</keyword>
<evidence type="ECO:0000313" key="2">
    <source>
        <dbReference type="EMBL" id="QZD89031.1"/>
    </source>
</evidence>
<dbReference type="EMBL" id="CP081295">
    <property type="protein sequence ID" value="QZD89031.1"/>
    <property type="molecule type" value="Genomic_DNA"/>
</dbReference>
<accession>A0ABX8ZJ83</accession>
<dbReference type="Proteomes" id="UP000824281">
    <property type="component" value="Chromosome"/>
</dbReference>
<dbReference type="InterPro" id="IPR011990">
    <property type="entry name" value="TPR-like_helical_dom_sf"/>
</dbReference>
<dbReference type="PROSITE" id="PS50005">
    <property type="entry name" value="TPR"/>
    <property type="match status" value="1"/>
</dbReference>
<feature type="repeat" description="TPR" evidence="1">
    <location>
        <begin position="333"/>
        <end position="366"/>
    </location>
</feature>
<dbReference type="SUPFAM" id="SSF48452">
    <property type="entry name" value="TPR-like"/>
    <property type="match status" value="1"/>
</dbReference>
<evidence type="ECO:0000256" key="1">
    <source>
        <dbReference type="PROSITE-ProRule" id="PRU00339"/>
    </source>
</evidence>
<dbReference type="InterPro" id="IPR019734">
    <property type="entry name" value="TPR_rpt"/>
</dbReference>
<gene>
    <name evidence="2" type="ORF">K3148_09285</name>
</gene>
<dbReference type="RefSeq" id="WP_221424540.1">
    <property type="nucleotide sequence ID" value="NZ_CP081295.1"/>
</dbReference>
<evidence type="ECO:0000313" key="3">
    <source>
        <dbReference type="Proteomes" id="UP000824281"/>
    </source>
</evidence>
<proteinExistence type="predicted"/>
<dbReference type="Gene3D" id="1.25.40.10">
    <property type="entry name" value="Tetratricopeptide repeat domain"/>
    <property type="match status" value="1"/>
</dbReference>
<sequence length="520" mass="57455">MGRIRGTVFLAGSLGLFAAAPLKADWYEASSEHFVIYADDSEKDIKEFAENLERFHSAMVVLTGRETEMPSPSNRVTIFVVGDRGDLRRLSRGNRNVAGFYQPRAGASRAFVQDIKMKSGYPSFSTVVLLHEYAHHFLISSSRFAMPRWLSEGAAEFFSSSSFEKDGGMKTGRPAHHRATEISYDGAVPAEDLLDSAYSRDSGGTNRGSFYGTSWALFHMLWFSDERQGQLNEYWQAVAAGKGSLEAGREVFGDLDVLDDELEDYMRQRRMLYLPLAADNLPPTASVVLRELPEGEAKMMDVRMVSQRGVTREEALELVEKARKIAERYPDDAGVLVALAEAEHDAGNYQAAIEVATRAIALDPARPNAYVQKGYAQFALAAEADEADKDLAYREAMGTFGALNRIENDHPLPLIYYYRSFLEQGREPNETARRALERAAELAPFDQALAMNAGLMLAGEGKIGRAIDALTPLASDPHGGELPDTARRYIAQLEREEEGTVWIPRDTAKAVGNAVTAAEE</sequence>
<protein>
    <submittedName>
        <fullName evidence="2">DUF1570 domain-containing protein</fullName>
    </submittedName>
</protein>
<reference evidence="2 3" key="1">
    <citation type="submission" date="2021-08" db="EMBL/GenBank/DDBJ databases">
        <title>Comparative Genomics Analysis of the Genus Qipengyuania Reveals Extensive Genetic Diversity and Metabolic Versatility, Including the Description of Fifteen Novel Species.</title>
        <authorList>
            <person name="Liu Y."/>
        </authorList>
    </citation>
    <scope>NUCLEOTIDE SEQUENCE [LARGE SCALE GENOMIC DNA]</scope>
    <source>
        <strain evidence="2 3">1NDH13</strain>
    </source>
</reference>
<organism evidence="2 3">
    <name type="scientific">Qipengyuania aurantiaca</name>
    <dbReference type="NCBI Taxonomy" id="2867233"/>
    <lineage>
        <taxon>Bacteria</taxon>
        <taxon>Pseudomonadati</taxon>
        <taxon>Pseudomonadota</taxon>
        <taxon>Alphaproteobacteria</taxon>
        <taxon>Sphingomonadales</taxon>
        <taxon>Erythrobacteraceae</taxon>
        <taxon>Qipengyuania</taxon>
    </lineage>
</organism>
<name>A0ABX8ZJ83_9SPHN</name>
<keyword evidence="1" id="KW-0802">TPR repeat</keyword>